<feature type="compositionally biased region" description="Gly residues" evidence="1">
    <location>
        <begin position="135"/>
        <end position="157"/>
    </location>
</feature>
<dbReference type="RefSeq" id="WP_345080166.1">
    <property type="nucleotide sequence ID" value="NZ_BAAAWG010000005.1"/>
</dbReference>
<evidence type="ECO:0000256" key="1">
    <source>
        <dbReference type="SAM" id="MobiDB-lite"/>
    </source>
</evidence>
<evidence type="ECO:0008006" key="4">
    <source>
        <dbReference type="Google" id="ProtNLM"/>
    </source>
</evidence>
<evidence type="ECO:0000313" key="3">
    <source>
        <dbReference type="Proteomes" id="UP001596241"/>
    </source>
</evidence>
<feature type="compositionally biased region" description="Polar residues" evidence="1">
    <location>
        <begin position="125"/>
        <end position="134"/>
    </location>
</feature>
<reference evidence="3" key="1">
    <citation type="journal article" date="2019" name="Int. J. Syst. Evol. Microbiol.">
        <title>The Global Catalogue of Microorganisms (GCM) 10K type strain sequencing project: providing services to taxonomists for standard genome sequencing and annotation.</title>
        <authorList>
            <consortium name="The Broad Institute Genomics Platform"/>
            <consortium name="The Broad Institute Genome Sequencing Center for Infectious Disease"/>
            <person name="Wu L."/>
            <person name="Ma J."/>
        </authorList>
    </citation>
    <scope>NUCLEOTIDE SEQUENCE [LARGE SCALE GENOMIC DNA]</scope>
    <source>
        <strain evidence="3">CGMCC 1.15809</strain>
    </source>
</reference>
<dbReference type="Proteomes" id="UP001596241">
    <property type="component" value="Unassembled WGS sequence"/>
</dbReference>
<organism evidence="2 3">
    <name type="scientific">Streptomyces ramulosus</name>
    <dbReference type="NCBI Taxonomy" id="47762"/>
    <lineage>
        <taxon>Bacteria</taxon>
        <taxon>Bacillati</taxon>
        <taxon>Actinomycetota</taxon>
        <taxon>Actinomycetes</taxon>
        <taxon>Kitasatosporales</taxon>
        <taxon>Streptomycetaceae</taxon>
        <taxon>Streptomyces</taxon>
    </lineage>
</organism>
<keyword evidence="3" id="KW-1185">Reference proteome</keyword>
<accession>A0ABW1FFH3</accession>
<proteinExistence type="predicted"/>
<sequence length="336" mass="35796">MSNDTFGVELAELDKIQRDWHSASKHMKELNQQLSDVKSTLVKAASIDLAAAPLAHLPGFGVAYQVLKDVKEILQLTERLEERKGLLLDELAADAEKIKRVKDEYEANEKKIEEKLKKAKEAGKQNDSPSAGQHSGTGSGTGNTGGGNGSSNSGGGPAPTPGHGDGKWKTVGDWDAWSPGKHHTTTGAGVETAPDTSGLPQERKDIIDRALERVNHRIGYSQSATTNGYRDDCSGFVSAAWGLKPPGLNTYGLMGGDTAHQITKDDLQPGDALVAGDHTVLFGGWADASHTKYVALEDNGSQGTVSHVIPYPYYSGDAASERAGGHPYVPYRRNGL</sequence>
<feature type="region of interest" description="Disordered" evidence="1">
    <location>
        <begin position="118"/>
        <end position="201"/>
    </location>
</feature>
<dbReference type="EMBL" id="JBHSPW010000003">
    <property type="protein sequence ID" value="MFC5892677.1"/>
    <property type="molecule type" value="Genomic_DNA"/>
</dbReference>
<comment type="caution">
    <text evidence="2">The sequence shown here is derived from an EMBL/GenBank/DDBJ whole genome shotgun (WGS) entry which is preliminary data.</text>
</comment>
<protein>
    <recommendedName>
        <fullName evidence="4">NlpC/P60 domain-containing protein</fullName>
    </recommendedName>
</protein>
<gene>
    <name evidence="2" type="ORF">ACFP3M_07580</name>
</gene>
<name>A0ABW1FFH3_9ACTN</name>
<dbReference type="Gene3D" id="3.90.1720.10">
    <property type="entry name" value="endopeptidase domain like (from Nostoc punctiforme)"/>
    <property type="match status" value="1"/>
</dbReference>
<evidence type="ECO:0000313" key="2">
    <source>
        <dbReference type="EMBL" id="MFC5892677.1"/>
    </source>
</evidence>